<sequence length="138" mass="15615">MSKKNNHRSTDIIDWYPVEIAARLSGLSMDMVNYLCRYGVVKPSGNTKRGRGHRRKFTFSDILLLRVISQLLSNGISVQRLRRSLAELQKQGKSTNHILKKKYLVTDGKSIYLEDEGVLELLTTGQACIRIHIGIGIC</sequence>
<evidence type="ECO:0000259" key="1">
    <source>
        <dbReference type="SMART" id="SM00422"/>
    </source>
</evidence>
<dbReference type="EMBL" id="QZMU01000001">
    <property type="protein sequence ID" value="RRQ21967.1"/>
    <property type="molecule type" value="Genomic_DNA"/>
</dbReference>
<dbReference type="AlphaFoldDB" id="A0A426QJT6"/>
<accession>A0A426QJT6</accession>
<comment type="caution">
    <text evidence="2">The sequence shown here is derived from an EMBL/GenBank/DDBJ whole genome shotgun (WGS) entry which is preliminary data.</text>
</comment>
<name>A0A426QJT6_9GAMM</name>
<dbReference type="OrthoDB" id="9798174at2"/>
<keyword evidence="3" id="KW-1185">Reference proteome</keyword>
<evidence type="ECO:0000313" key="3">
    <source>
        <dbReference type="Proteomes" id="UP000287798"/>
    </source>
</evidence>
<gene>
    <name evidence="2" type="ORF">D6C00_08410</name>
</gene>
<dbReference type="Proteomes" id="UP000287798">
    <property type="component" value="Unassembled WGS sequence"/>
</dbReference>
<dbReference type="SUPFAM" id="SSF46955">
    <property type="entry name" value="Putative DNA-binding domain"/>
    <property type="match status" value="1"/>
</dbReference>
<reference evidence="2 3" key="1">
    <citation type="journal article" date="2010" name="Int. J. Syst. Evol. Microbiol.">
        <title>Thiohalobacter thiocyanaticus gen. nov., sp. nov., a moderately halophilic, sulfur-oxidizing gammaproteobacterium from hypersaline lakes, that utilizes thiocyanate.</title>
        <authorList>
            <person name="Sorokin D.Y."/>
            <person name="Kovaleva O.L."/>
            <person name="Tourova T.P."/>
            <person name="Muyzer G."/>
        </authorList>
    </citation>
    <scope>NUCLEOTIDE SEQUENCE [LARGE SCALE GENOMIC DNA]</scope>
    <source>
        <strain evidence="2 3">Hrh1</strain>
    </source>
</reference>
<dbReference type="GO" id="GO:0006355">
    <property type="term" value="P:regulation of DNA-templated transcription"/>
    <property type="evidence" value="ECO:0007669"/>
    <property type="project" value="InterPro"/>
</dbReference>
<proteinExistence type="predicted"/>
<dbReference type="InterPro" id="IPR009061">
    <property type="entry name" value="DNA-bd_dom_put_sf"/>
</dbReference>
<protein>
    <submittedName>
        <fullName evidence="2">MerR family transcriptional regulator</fullName>
    </submittedName>
</protein>
<dbReference type="GO" id="GO:0003677">
    <property type="term" value="F:DNA binding"/>
    <property type="evidence" value="ECO:0007669"/>
    <property type="project" value="InterPro"/>
</dbReference>
<evidence type="ECO:0000313" key="2">
    <source>
        <dbReference type="EMBL" id="RRQ21967.1"/>
    </source>
</evidence>
<feature type="domain" description="HTH merR-type" evidence="1">
    <location>
        <begin position="16"/>
        <end position="88"/>
    </location>
</feature>
<dbReference type="SMART" id="SM00422">
    <property type="entry name" value="HTH_MERR"/>
    <property type="match status" value="1"/>
</dbReference>
<dbReference type="Pfam" id="PF13411">
    <property type="entry name" value="MerR_1"/>
    <property type="match status" value="1"/>
</dbReference>
<dbReference type="InterPro" id="IPR000551">
    <property type="entry name" value="MerR-type_HTH_dom"/>
</dbReference>
<organism evidence="2 3">
    <name type="scientific">Thiohalobacter thiocyanaticus</name>
    <dbReference type="NCBI Taxonomy" id="585455"/>
    <lineage>
        <taxon>Bacteria</taxon>
        <taxon>Pseudomonadati</taxon>
        <taxon>Pseudomonadota</taxon>
        <taxon>Gammaproteobacteria</taxon>
        <taxon>Thiohalobacterales</taxon>
        <taxon>Thiohalobacteraceae</taxon>
        <taxon>Thiohalobacter</taxon>
    </lineage>
</organism>
<dbReference type="Gene3D" id="1.10.1660.10">
    <property type="match status" value="1"/>
</dbReference>
<dbReference type="RefSeq" id="WP_125181307.1">
    <property type="nucleotide sequence ID" value="NZ_QZMU01000001.1"/>
</dbReference>